<sequence>MATDKIASVFGGNGFVGRYVVQNLAEAGYTVRVASRRPDLATPLRTLGNVGQVAPFYASVLDDASVACVVQGASVVINLVAVLGATRSQGLEAINVQGAERVARLAAEAGVSRFVHMSALGAAADAPSAYGRSRAAGEAAVKRYQPNAAFVRPSVIFGPEDHFFNMFGALARYLPIMPVYGAHTRLQPVFVGDVAQVVTRAALEPELAGKVWSLGGPDVLSMQQIYAWVLKEVRRNRMVFAVPDGLAKIQAAIFERLPGKILTQDQLLMLSQDNIVQPGQLGFAELGMVPRSIEQCVPFYLDRFRPGGGRSGIVVEKQCTTKI</sequence>
<evidence type="ECO:0000313" key="2">
    <source>
        <dbReference type="EMBL" id="OUI85012.1"/>
    </source>
</evidence>
<feature type="domain" description="NAD-dependent epimerase/dehydratase" evidence="1">
    <location>
        <begin position="9"/>
        <end position="214"/>
    </location>
</feature>
<dbReference type="InterPro" id="IPR051207">
    <property type="entry name" value="ComplexI_NDUFA9_subunit"/>
</dbReference>
<reference evidence="2 3" key="1">
    <citation type="submission" date="2014-06" db="EMBL/GenBank/DDBJ databases">
        <authorList>
            <person name="Ju J."/>
            <person name="Zhang J."/>
        </authorList>
    </citation>
    <scope>NUCLEOTIDE SEQUENCE [LARGE SCALE GENOMIC DNA]</scope>
    <source>
        <strain evidence="2">DmW_045</strain>
    </source>
</reference>
<evidence type="ECO:0000259" key="1">
    <source>
        <dbReference type="Pfam" id="PF01370"/>
    </source>
</evidence>
<proteinExistence type="predicted"/>
<organism evidence="2 3">
    <name type="scientific">Acetobacter orientalis</name>
    <dbReference type="NCBI Taxonomy" id="146474"/>
    <lineage>
        <taxon>Bacteria</taxon>
        <taxon>Pseudomonadati</taxon>
        <taxon>Pseudomonadota</taxon>
        <taxon>Alphaproteobacteria</taxon>
        <taxon>Acetobacterales</taxon>
        <taxon>Acetobacteraceae</taxon>
        <taxon>Acetobacter</taxon>
    </lineage>
</organism>
<dbReference type="EMBL" id="JOMO01000005">
    <property type="protein sequence ID" value="OUI85012.1"/>
    <property type="molecule type" value="Genomic_DNA"/>
</dbReference>
<evidence type="ECO:0000313" key="3">
    <source>
        <dbReference type="Proteomes" id="UP000194639"/>
    </source>
</evidence>
<dbReference type="GO" id="GO:0044877">
    <property type="term" value="F:protein-containing complex binding"/>
    <property type="evidence" value="ECO:0007669"/>
    <property type="project" value="TreeGrafter"/>
</dbReference>
<dbReference type="PANTHER" id="PTHR12126:SF11">
    <property type="entry name" value="NADH DEHYDROGENASE [UBIQUINONE] 1 ALPHA SUBCOMPLEX SUBUNIT 9, MITOCHONDRIAL"/>
    <property type="match status" value="1"/>
</dbReference>
<dbReference type="CDD" id="cd05271">
    <property type="entry name" value="NDUFA9_like_SDR_a"/>
    <property type="match status" value="1"/>
</dbReference>
<dbReference type="InterPro" id="IPR001509">
    <property type="entry name" value="Epimerase_deHydtase"/>
</dbReference>
<dbReference type="AlphaFoldDB" id="A0A252A609"/>
<dbReference type="Gene3D" id="3.40.50.720">
    <property type="entry name" value="NAD(P)-binding Rossmann-like Domain"/>
    <property type="match status" value="1"/>
</dbReference>
<dbReference type="RefSeq" id="WP_086551625.1">
    <property type="nucleotide sequence ID" value="NZ_JOMO01000005.1"/>
</dbReference>
<dbReference type="SUPFAM" id="SSF51735">
    <property type="entry name" value="NAD(P)-binding Rossmann-fold domains"/>
    <property type="match status" value="1"/>
</dbReference>
<dbReference type="Proteomes" id="UP000194639">
    <property type="component" value="Unassembled WGS sequence"/>
</dbReference>
<name>A0A252A609_9PROT</name>
<dbReference type="Pfam" id="PF01370">
    <property type="entry name" value="Epimerase"/>
    <property type="match status" value="1"/>
</dbReference>
<gene>
    <name evidence="2" type="ORF">HK12_11670</name>
</gene>
<comment type="caution">
    <text evidence="2">The sequence shown here is derived from an EMBL/GenBank/DDBJ whole genome shotgun (WGS) entry which is preliminary data.</text>
</comment>
<dbReference type="InterPro" id="IPR036291">
    <property type="entry name" value="NAD(P)-bd_dom_sf"/>
</dbReference>
<dbReference type="PANTHER" id="PTHR12126">
    <property type="entry name" value="NADH-UBIQUINONE OXIDOREDUCTASE 39 KDA SUBUNIT-RELATED"/>
    <property type="match status" value="1"/>
</dbReference>
<protein>
    <submittedName>
        <fullName evidence="2">3-beta hydroxysteroid dehydrogenase</fullName>
    </submittedName>
</protein>
<accession>A0A252A609</accession>